<keyword evidence="2" id="KW-1185">Reference proteome</keyword>
<organism evidence="1 2">
    <name type="scientific">Plakobranchus ocellatus</name>
    <dbReference type="NCBI Taxonomy" id="259542"/>
    <lineage>
        <taxon>Eukaryota</taxon>
        <taxon>Metazoa</taxon>
        <taxon>Spiralia</taxon>
        <taxon>Lophotrochozoa</taxon>
        <taxon>Mollusca</taxon>
        <taxon>Gastropoda</taxon>
        <taxon>Heterobranchia</taxon>
        <taxon>Euthyneura</taxon>
        <taxon>Panpulmonata</taxon>
        <taxon>Sacoglossa</taxon>
        <taxon>Placobranchoidea</taxon>
        <taxon>Plakobranchidae</taxon>
        <taxon>Plakobranchus</taxon>
    </lineage>
</organism>
<dbReference type="Proteomes" id="UP000735302">
    <property type="component" value="Unassembled WGS sequence"/>
</dbReference>
<evidence type="ECO:0000313" key="2">
    <source>
        <dbReference type="Proteomes" id="UP000735302"/>
    </source>
</evidence>
<dbReference type="AlphaFoldDB" id="A0AAV4AQW8"/>
<accession>A0AAV4AQW8</accession>
<evidence type="ECO:0000313" key="1">
    <source>
        <dbReference type="EMBL" id="GFO09270.1"/>
    </source>
</evidence>
<comment type="caution">
    <text evidence="1">The sequence shown here is derived from an EMBL/GenBank/DDBJ whole genome shotgun (WGS) entry which is preliminary data.</text>
</comment>
<gene>
    <name evidence="1" type="ORF">PoB_003577500</name>
</gene>
<dbReference type="EMBL" id="BLXT01004061">
    <property type="protein sequence ID" value="GFO09270.1"/>
    <property type="molecule type" value="Genomic_DNA"/>
</dbReference>
<sequence length="100" mass="11292">MALIGVPNLRARFAVLAFRGRHCQRTYQYMASDRCCIACFPNYPAHKQVMFLGYPKNPHPCTQSTQSEPCPPISPSTSTTYTMATPTLLLQRIFNPLNKI</sequence>
<reference evidence="1 2" key="1">
    <citation type="journal article" date="2021" name="Elife">
        <title>Chloroplast acquisition without the gene transfer in kleptoplastic sea slugs, Plakobranchus ocellatus.</title>
        <authorList>
            <person name="Maeda T."/>
            <person name="Takahashi S."/>
            <person name="Yoshida T."/>
            <person name="Shimamura S."/>
            <person name="Takaki Y."/>
            <person name="Nagai Y."/>
            <person name="Toyoda A."/>
            <person name="Suzuki Y."/>
            <person name="Arimoto A."/>
            <person name="Ishii H."/>
            <person name="Satoh N."/>
            <person name="Nishiyama T."/>
            <person name="Hasebe M."/>
            <person name="Maruyama T."/>
            <person name="Minagawa J."/>
            <person name="Obokata J."/>
            <person name="Shigenobu S."/>
        </authorList>
    </citation>
    <scope>NUCLEOTIDE SEQUENCE [LARGE SCALE GENOMIC DNA]</scope>
</reference>
<name>A0AAV4AQW8_9GAST</name>
<protein>
    <submittedName>
        <fullName evidence="1">Uncharacterized protein</fullName>
    </submittedName>
</protein>
<proteinExistence type="predicted"/>